<dbReference type="Gene3D" id="1.10.4030.10">
    <property type="entry name" value="Porin chaperone SurA, peptide-binding domain"/>
    <property type="match status" value="1"/>
</dbReference>
<evidence type="ECO:0000313" key="16">
    <source>
        <dbReference type="Proteomes" id="UP000595564"/>
    </source>
</evidence>
<dbReference type="SUPFAM" id="SSF109998">
    <property type="entry name" value="Triger factor/SurA peptide-binding domain-like"/>
    <property type="match status" value="1"/>
</dbReference>
<dbReference type="PANTHER" id="PTHR47529">
    <property type="entry name" value="PEPTIDYL-PROLYL CIS-TRANS ISOMERASE D"/>
    <property type="match status" value="1"/>
</dbReference>
<dbReference type="InterPro" id="IPR052029">
    <property type="entry name" value="PpiD_chaperone"/>
</dbReference>
<proteinExistence type="inferred from homology"/>
<dbReference type="GO" id="GO:0003755">
    <property type="term" value="F:peptidyl-prolyl cis-trans isomerase activity"/>
    <property type="evidence" value="ECO:0007669"/>
    <property type="project" value="UniProtKB-KW"/>
</dbReference>
<evidence type="ECO:0000256" key="7">
    <source>
        <dbReference type="ARBA" id="ARBA00023186"/>
    </source>
</evidence>
<dbReference type="InterPro" id="IPR027304">
    <property type="entry name" value="Trigger_fact/SurA_dom_sf"/>
</dbReference>
<dbReference type="GO" id="GO:0005886">
    <property type="term" value="C:plasma membrane"/>
    <property type="evidence" value="ECO:0007669"/>
    <property type="project" value="UniProtKB-SubCell"/>
</dbReference>
<keyword evidence="16" id="KW-1185">Reference proteome</keyword>
<dbReference type="Proteomes" id="UP000595564">
    <property type="component" value="Chromosome"/>
</dbReference>
<name>A0A7R6PLR2_9BACT</name>
<feature type="domain" description="PpiC" evidence="14">
    <location>
        <begin position="273"/>
        <end position="373"/>
    </location>
</feature>
<feature type="coiled-coil region" evidence="12">
    <location>
        <begin position="402"/>
        <end position="429"/>
    </location>
</feature>
<evidence type="ECO:0000256" key="2">
    <source>
        <dbReference type="ARBA" id="ARBA00022475"/>
    </source>
</evidence>
<comment type="subcellular location">
    <subcellularLocation>
        <location evidence="1">Cell inner membrane</location>
        <topology evidence="1">Single-pass type II membrane protein</topology>
        <orientation evidence="1">Periplasmic side</orientation>
    </subcellularLocation>
</comment>
<comment type="similarity">
    <text evidence="8">Belongs to the PpiD chaperone family.</text>
</comment>
<dbReference type="SUPFAM" id="SSF54534">
    <property type="entry name" value="FKBP-like"/>
    <property type="match status" value="1"/>
</dbReference>
<dbReference type="InterPro" id="IPR000297">
    <property type="entry name" value="PPIase_PpiC"/>
</dbReference>
<dbReference type="EMBL" id="AP017470">
    <property type="protein sequence ID" value="BBB31898.1"/>
    <property type="molecule type" value="Genomic_DNA"/>
</dbReference>
<evidence type="ECO:0000256" key="12">
    <source>
        <dbReference type="SAM" id="Coils"/>
    </source>
</evidence>
<reference evidence="15 16" key="1">
    <citation type="journal article" date="2012" name="Extremophiles">
        <title>Thermotomaculum hydrothermale gen. nov., sp. nov., a novel heterotrophic thermophile within the phylum Acidobacteria from a deep-sea hydrothermal vent chimney in the Southern Okinawa Trough.</title>
        <authorList>
            <person name="Izumi H."/>
            <person name="Nunoura T."/>
            <person name="Miyazaki M."/>
            <person name="Mino S."/>
            <person name="Toki T."/>
            <person name="Takai K."/>
            <person name="Sako Y."/>
            <person name="Sawabe T."/>
            <person name="Nakagawa S."/>
        </authorList>
    </citation>
    <scope>NUCLEOTIDE SEQUENCE [LARGE SCALE GENOMIC DNA]</scope>
    <source>
        <strain evidence="15 16">AC55</strain>
    </source>
</reference>
<dbReference type="Pfam" id="PF13624">
    <property type="entry name" value="SurA_N_3"/>
    <property type="match status" value="1"/>
</dbReference>
<keyword evidence="3" id="KW-0997">Cell inner membrane</keyword>
<dbReference type="Pfam" id="PF13616">
    <property type="entry name" value="Rotamase_3"/>
    <property type="match status" value="1"/>
</dbReference>
<keyword evidence="11 15" id="KW-0413">Isomerase</keyword>
<evidence type="ECO:0000259" key="14">
    <source>
        <dbReference type="PROSITE" id="PS50198"/>
    </source>
</evidence>
<evidence type="ECO:0000256" key="5">
    <source>
        <dbReference type="ARBA" id="ARBA00022989"/>
    </source>
</evidence>
<organism evidence="15 16">
    <name type="scientific">Thermotomaculum hydrothermale</name>
    <dbReference type="NCBI Taxonomy" id="981385"/>
    <lineage>
        <taxon>Bacteria</taxon>
        <taxon>Pseudomonadati</taxon>
        <taxon>Acidobacteriota</taxon>
        <taxon>Holophagae</taxon>
        <taxon>Thermotomaculales</taxon>
        <taxon>Thermotomaculaceae</taxon>
        <taxon>Thermotomaculum</taxon>
    </lineage>
</organism>
<dbReference type="InterPro" id="IPR046357">
    <property type="entry name" value="PPIase_dom_sf"/>
</dbReference>
<dbReference type="PROSITE" id="PS01096">
    <property type="entry name" value="PPIC_PPIASE_1"/>
    <property type="match status" value="1"/>
</dbReference>
<dbReference type="AlphaFoldDB" id="A0A7R6PLR2"/>
<keyword evidence="11" id="KW-0697">Rotamase</keyword>
<evidence type="ECO:0000256" key="3">
    <source>
        <dbReference type="ARBA" id="ARBA00022519"/>
    </source>
</evidence>
<dbReference type="Gene3D" id="3.10.50.40">
    <property type="match status" value="2"/>
</dbReference>
<evidence type="ECO:0000256" key="1">
    <source>
        <dbReference type="ARBA" id="ARBA00004382"/>
    </source>
</evidence>
<evidence type="ECO:0000256" key="4">
    <source>
        <dbReference type="ARBA" id="ARBA00022692"/>
    </source>
</evidence>
<evidence type="ECO:0000256" key="10">
    <source>
        <dbReference type="ARBA" id="ARBA00042775"/>
    </source>
</evidence>
<dbReference type="KEGG" id="thyd:TTHT_0277"/>
<dbReference type="PROSITE" id="PS50198">
    <property type="entry name" value="PPIC_PPIASE_2"/>
    <property type="match status" value="1"/>
</dbReference>
<keyword evidence="2" id="KW-1003">Cell membrane</keyword>
<gene>
    <name evidence="15" type="primary">ppiD</name>
    <name evidence="15" type="ORF">TTHT_0277</name>
</gene>
<protein>
    <recommendedName>
        <fullName evidence="9">Periplasmic chaperone PpiD</fullName>
    </recommendedName>
    <alternativeName>
        <fullName evidence="10">Periplasmic folding chaperone</fullName>
    </alternativeName>
</protein>
<evidence type="ECO:0000256" key="11">
    <source>
        <dbReference type="PROSITE-ProRule" id="PRU00278"/>
    </source>
</evidence>
<evidence type="ECO:0000256" key="6">
    <source>
        <dbReference type="ARBA" id="ARBA00023136"/>
    </source>
</evidence>
<keyword evidence="4 13" id="KW-0812">Transmembrane</keyword>
<evidence type="ECO:0000256" key="8">
    <source>
        <dbReference type="ARBA" id="ARBA00038408"/>
    </source>
</evidence>
<evidence type="ECO:0000256" key="9">
    <source>
        <dbReference type="ARBA" id="ARBA00040743"/>
    </source>
</evidence>
<keyword evidence="7" id="KW-0143">Chaperone</keyword>
<dbReference type="PANTHER" id="PTHR47529:SF1">
    <property type="entry name" value="PERIPLASMIC CHAPERONE PPID"/>
    <property type="match status" value="1"/>
</dbReference>
<evidence type="ECO:0000313" key="15">
    <source>
        <dbReference type="EMBL" id="BBB31898.1"/>
    </source>
</evidence>
<accession>A0A7R6PLR2</accession>
<dbReference type="InterPro" id="IPR023058">
    <property type="entry name" value="PPIase_PpiC_CS"/>
</dbReference>
<dbReference type="Pfam" id="PF13145">
    <property type="entry name" value="Rotamase_2"/>
    <property type="match status" value="1"/>
</dbReference>
<keyword evidence="12" id="KW-0175">Coiled coil</keyword>
<keyword evidence="5 13" id="KW-1133">Transmembrane helix</keyword>
<keyword evidence="6 13" id="KW-0472">Membrane</keyword>
<dbReference type="RefSeq" id="WP_201328232.1">
    <property type="nucleotide sequence ID" value="NZ_AP017470.1"/>
</dbReference>
<feature type="transmembrane region" description="Helical" evidence="13">
    <location>
        <begin position="12"/>
        <end position="31"/>
    </location>
</feature>
<sequence length="653" mass="75789">MLKKMREGTKSIFAGALLWAVIIALSVYVFVNWGAKGQIGTPTSVIAWFDGNEIQFQEYVRKARDLEDYYRRMYGKAWSSQLAKAFRIQRRAFDSIINRRVELYHAKQMGISASKEEVAKRILSYPVFVDKNGNFIGFDKYKRYLNAYGYRVSDFERGVKEDIIIEKLENLYRESVQFSVDELRDIYEKQNVSIAFDYAVFNPKNYVNKVKVNFTDEQMKKYYENHKDKYKTPLMRRIKFVVFNPFVVGANVKISDAEIKDYYEKNKDKYTQEEQVRAKHILISSSAKKISDAEAKKLAEKIYNQLKKGADFDKLAKKYSDDPGTKNKGGDLGFFPKGRMVKPFEDAAFSLKVGQISKPVKTRYGYHIIKVTGKKKAKTFTLDEVKEEIKSILKAKRTQDLANQKAKEFEELAKKYKSIEKAAKEMKIKVNDSGFFENSPSANIKGLGTAGFVANYVFSMKKNEISNPLRTAEGFVVCQMVEEKKPETPAFDQVKDKVLEDLKIEEARKIALKEAEKFRAKVTYKNFDKVAKKNKLSIRKQRKITMEQVNSAFILKPASDEVKKLFKYDKDQITEPLLDKNGNYIVCKITEKVNFDQKKFMKELPSLRERIRNEEAMKLVTSMVANLRKKLTEEGKIEVRPEFLQRLREAESK</sequence>
<evidence type="ECO:0000256" key="13">
    <source>
        <dbReference type="SAM" id="Phobius"/>
    </source>
</evidence>